<keyword evidence="1" id="KW-0732">Signal</keyword>
<comment type="caution">
    <text evidence="2">The sequence shown here is derived from an EMBL/GenBank/DDBJ whole genome shotgun (WGS) entry which is preliminary data.</text>
</comment>
<organism evidence="2 3">
    <name type="scientific">Rhodocollybia butyracea</name>
    <dbReference type="NCBI Taxonomy" id="206335"/>
    <lineage>
        <taxon>Eukaryota</taxon>
        <taxon>Fungi</taxon>
        <taxon>Dikarya</taxon>
        <taxon>Basidiomycota</taxon>
        <taxon>Agaricomycotina</taxon>
        <taxon>Agaricomycetes</taxon>
        <taxon>Agaricomycetidae</taxon>
        <taxon>Agaricales</taxon>
        <taxon>Marasmiineae</taxon>
        <taxon>Omphalotaceae</taxon>
        <taxon>Rhodocollybia</taxon>
    </lineage>
</organism>
<dbReference type="Proteomes" id="UP000772434">
    <property type="component" value="Unassembled WGS sequence"/>
</dbReference>
<feature type="chain" id="PRO_5040246054" evidence="1">
    <location>
        <begin position="18"/>
        <end position="247"/>
    </location>
</feature>
<proteinExistence type="predicted"/>
<evidence type="ECO:0000256" key="1">
    <source>
        <dbReference type="SAM" id="SignalP"/>
    </source>
</evidence>
<sequence>MIFTSFLLLALLATVEALPIQNTEVEFDTLIGYTYLPAHEVKTVGTLQQGLFIGPGEEAYLYNKVFSNPIDYLPKHDNYHQCMIYAHRQSFIEHGLVFVTGEMKQYDRRTVLEEYLGGSNPGNIKIEYKNPILISKNPPHPLILGGRDPDEFEMRIPADSDALNELGVYCSPLACSPKDLPLIEWDTWKEIKLWPSTFRRKSKVCSAGHATPSDGSDHKPVGKRANTCPRMDPKLQHLLERACSAHK</sequence>
<keyword evidence="3" id="KW-1185">Reference proteome</keyword>
<accession>A0A9P5U2E7</accession>
<reference evidence="2" key="1">
    <citation type="submission" date="2020-11" db="EMBL/GenBank/DDBJ databases">
        <authorList>
            <consortium name="DOE Joint Genome Institute"/>
            <person name="Ahrendt S."/>
            <person name="Riley R."/>
            <person name="Andreopoulos W."/>
            <person name="Labutti K."/>
            <person name="Pangilinan J."/>
            <person name="Ruiz-Duenas F.J."/>
            <person name="Barrasa J.M."/>
            <person name="Sanchez-Garcia M."/>
            <person name="Camarero S."/>
            <person name="Miyauchi S."/>
            <person name="Serrano A."/>
            <person name="Linde D."/>
            <person name="Babiker R."/>
            <person name="Drula E."/>
            <person name="Ayuso-Fernandez I."/>
            <person name="Pacheco R."/>
            <person name="Padilla G."/>
            <person name="Ferreira P."/>
            <person name="Barriuso J."/>
            <person name="Kellner H."/>
            <person name="Castanera R."/>
            <person name="Alfaro M."/>
            <person name="Ramirez L."/>
            <person name="Pisabarro A.G."/>
            <person name="Kuo A."/>
            <person name="Tritt A."/>
            <person name="Lipzen A."/>
            <person name="He G."/>
            <person name="Yan M."/>
            <person name="Ng V."/>
            <person name="Cullen D."/>
            <person name="Martin F."/>
            <person name="Rosso M.-N."/>
            <person name="Henrissat B."/>
            <person name="Hibbett D."/>
            <person name="Martinez A.T."/>
            <person name="Grigoriev I.V."/>
        </authorList>
    </citation>
    <scope>NUCLEOTIDE SEQUENCE</scope>
    <source>
        <strain evidence="2">AH 40177</strain>
    </source>
</reference>
<evidence type="ECO:0000313" key="3">
    <source>
        <dbReference type="Proteomes" id="UP000772434"/>
    </source>
</evidence>
<evidence type="ECO:0000313" key="2">
    <source>
        <dbReference type="EMBL" id="KAF9062568.1"/>
    </source>
</evidence>
<name>A0A9P5U2E7_9AGAR</name>
<dbReference type="AlphaFoldDB" id="A0A9P5U2E7"/>
<gene>
    <name evidence="2" type="ORF">BDP27DRAFT_1406183</name>
</gene>
<dbReference type="EMBL" id="JADNRY010000168">
    <property type="protein sequence ID" value="KAF9062568.1"/>
    <property type="molecule type" value="Genomic_DNA"/>
</dbReference>
<feature type="signal peptide" evidence="1">
    <location>
        <begin position="1"/>
        <end position="17"/>
    </location>
</feature>
<protein>
    <submittedName>
        <fullName evidence="2">Uncharacterized protein</fullName>
    </submittedName>
</protein>